<comment type="caution">
    <text evidence="9">The sequence shown here is derived from an EMBL/GenBank/DDBJ whole genome shotgun (WGS) entry which is preliminary data.</text>
</comment>
<dbReference type="EC" id="3.1.4.4" evidence="2"/>
<name>A0AAN8ZIT4_9MAGN</name>
<dbReference type="InterPro" id="IPR001736">
    <property type="entry name" value="PLipase_D/transphosphatidylase"/>
</dbReference>
<keyword evidence="6" id="KW-0443">Lipid metabolism</keyword>
<dbReference type="SMART" id="SM00155">
    <property type="entry name" value="PLDc"/>
    <property type="match status" value="1"/>
</dbReference>
<organism evidence="9 10">
    <name type="scientific">Dillenia turbinata</name>
    <dbReference type="NCBI Taxonomy" id="194707"/>
    <lineage>
        <taxon>Eukaryota</taxon>
        <taxon>Viridiplantae</taxon>
        <taxon>Streptophyta</taxon>
        <taxon>Embryophyta</taxon>
        <taxon>Tracheophyta</taxon>
        <taxon>Spermatophyta</taxon>
        <taxon>Magnoliopsida</taxon>
        <taxon>eudicotyledons</taxon>
        <taxon>Gunneridae</taxon>
        <taxon>Pentapetalae</taxon>
        <taxon>Dilleniales</taxon>
        <taxon>Dilleniaceae</taxon>
        <taxon>Dillenia</taxon>
    </lineage>
</organism>
<dbReference type="AlphaFoldDB" id="A0AAN8ZIT4"/>
<feature type="region of interest" description="Disordered" evidence="7">
    <location>
        <begin position="48"/>
        <end position="72"/>
    </location>
</feature>
<keyword evidence="5" id="KW-0442">Lipid degradation</keyword>
<dbReference type="SUPFAM" id="SSF56024">
    <property type="entry name" value="Phospholipase D/nuclease"/>
    <property type="match status" value="1"/>
</dbReference>
<dbReference type="GO" id="GO:0004630">
    <property type="term" value="F:phospholipase D activity"/>
    <property type="evidence" value="ECO:0007669"/>
    <property type="project" value="UniProtKB-EC"/>
</dbReference>
<dbReference type="GO" id="GO:0005886">
    <property type="term" value="C:plasma membrane"/>
    <property type="evidence" value="ECO:0007669"/>
    <property type="project" value="TreeGrafter"/>
</dbReference>
<evidence type="ECO:0000256" key="5">
    <source>
        <dbReference type="ARBA" id="ARBA00022963"/>
    </source>
</evidence>
<proteinExistence type="predicted"/>
<dbReference type="InterPro" id="IPR025202">
    <property type="entry name" value="PLD-like_dom"/>
</dbReference>
<evidence type="ECO:0000256" key="4">
    <source>
        <dbReference type="ARBA" id="ARBA00022801"/>
    </source>
</evidence>
<protein>
    <recommendedName>
        <fullName evidence="2">phospholipase D</fullName>
        <ecNumber evidence="2">3.1.4.4</ecNumber>
    </recommendedName>
</protein>
<accession>A0AAN8ZIT4</accession>
<dbReference type="PROSITE" id="PS50035">
    <property type="entry name" value="PLD"/>
    <property type="match status" value="1"/>
</dbReference>
<reference evidence="9 10" key="1">
    <citation type="submission" date="2023-12" db="EMBL/GenBank/DDBJ databases">
        <title>A high-quality genome assembly for Dillenia turbinata (Dilleniales).</title>
        <authorList>
            <person name="Chanderbali A."/>
        </authorList>
    </citation>
    <scope>NUCLEOTIDE SEQUENCE [LARGE SCALE GENOMIC DNA]</scope>
    <source>
        <strain evidence="9">LSX21</strain>
        <tissue evidence="9">Leaf</tissue>
    </source>
</reference>
<dbReference type="PANTHER" id="PTHR18896:SF60">
    <property type="entry name" value="PHOSPHOLIPASE D"/>
    <property type="match status" value="1"/>
</dbReference>
<feature type="domain" description="PLD phosphodiesterase" evidence="8">
    <location>
        <begin position="1"/>
        <end position="27"/>
    </location>
</feature>
<evidence type="ECO:0000256" key="6">
    <source>
        <dbReference type="ARBA" id="ARBA00023098"/>
    </source>
</evidence>
<evidence type="ECO:0000313" key="10">
    <source>
        <dbReference type="Proteomes" id="UP001370490"/>
    </source>
</evidence>
<comment type="catalytic activity">
    <reaction evidence="1">
        <text>a 1,2-diacyl-sn-glycero-3-phosphocholine + H2O = a 1,2-diacyl-sn-glycero-3-phosphate + choline + H(+)</text>
        <dbReference type="Rhea" id="RHEA:14445"/>
        <dbReference type="ChEBI" id="CHEBI:15354"/>
        <dbReference type="ChEBI" id="CHEBI:15377"/>
        <dbReference type="ChEBI" id="CHEBI:15378"/>
        <dbReference type="ChEBI" id="CHEBI:57643"/>
        <dbReference type="ChEBI" id="CHEBI:58608"/>
        <dbReference type="EC" id="3.1.4.4"/>
    </reaction>
</comment>
<evidence type="ECO:0000256" key="3">
    <source>
        <dbReference type="ARBA" id="ARBA00022737"/>
    </source>
</evidence>
<keyword evidence="3" id="KW-0677">Repeat</keyword>
<dbReference type="Gene3D" id="3.30.870.10">
    <property type="entry name" value="Endonuclease Chain A"/>
    <property type="match status" value="1"/>
</dbReference>
<evidence type="ECO:0000313" key="9">
    <source>
        <dbReference type="EMBL" id="KAK6939287.1"/>
    </source>
</evidence>
<evidence type="ECO:0000256" key="1">
    <source>
        <dbReference type="ARBA" id="ARBA00000798"/>
    </source>
</evidence>
<dbReference type="EMBL" id="JBAMMX010000005">
    <property type="protein sequence ID" value="KAK6939287.1"/>
    <property type="molecule type" value="Genomic_DNA"/>
</dbReference>
<gene>
    <name evidence="9" type="ORF">RJ641_028818</name>
</gene>
<sequence>MIYVHAKEMIVDDEYIILGSANTDQRSLAGSRDTEIAMVAYHPHHTWAKKSRHPHGQGPTQIAGIHSTKGKGTGWRSGCICLLLNSDHTRLSRTKLTVLSPSQVSILDGNS</sequence>
<dbReference type="PANTHER" id="PTHR18896">
    <property type="entry name" value="PHOSPHOLIPASE D"/>
    <property type="match status" value="1"/>
</dbReference>
<evidence type="ECO:0000259" key="8">
    <source>
        <dbReference type="PROSITE" id="PS50035"/>
    </source>
</evidence>
<keyword evidence="4" id="KW-0378">Hydrolase</keyword>
<evidence type="ECO:0000256" key="7">
    <source>
        <dbReference type="SAM" id="MobiDB-lite"/>
    </source>
</evidence>
<dbReference type="InterPro" id="IPR015679">
    <property type="entry name" value="PLipase_D_fam"/>
</dbReference>
<evidence type="ECO:0000256" key="2">
    <source>
        <dbReference type="ARBA" id="ARBA00012027"/>
    </source>
</evidence>
<keyword evidence="10" id="KW-1185">Reference proteome</keyword>
<dbReference type="Pfam" id="PF13091">
    <property type="entry name" value="PLDc_2"/>
    <property type="match status" value="1"/>
</dbReference>
<dbReference type="Proteomes" id="UP001370490">
    <property type="component" value="Unassembled WGS sequence"/>
</dbReference>
<dbReference type="GO" id="GO:0009395">
    <property type="term" value="P:phospholipid catabolic process"/>
    <property type="evidence" value="ECO:0007669"/>
    <property type="project" value="TreeGrafter"/>
</dbReference>